<keyword evidence="2" id="KW-1185">Reference proteome</keyword>
<dbReference type="AlphaFoldDB" id="A0A3N1D0W0"/>
<organism evidence="1 2">
    <name type="scientific">Actinocorallia herbida</name>
    <dbReference type="NCBI Taxonomy" id="58109"/>
    <lineage>
        <taxon>Bacteria</taxon>
        <taxon>Bacillati</taxon>
        <taxon>Actinomycetota</taxon>
        <taxon>Actinomycetes</taxon>
        <taxon>Streptosporangiales</taxon>
        <taxon>Thermomonosporaceae</taxon>
        <taxon>Actinocorallia</taxon>
    </lineage>
</organism>
<comment type="caution">
    <text evidence="1">The sequence shown here is derived from an EMBL/GenBank/DDBJ whole genome shotgun (WGS) entry which is preliminary data.</text>
</comment>
<dbReference type="EMBL" id="RJKE01000001">
    <property type="protein sequence ID" value="ROO87150.1"/>
    <property type="molecule type" value="Genomic_DNA"/>
</dbReference>
<protein>
    <submittedName>
        <fullName evidence="1">Uncharacterized protein</fullName>
    </submittedName>
</protein>
<evidence type="ECO:0000313" key="1">
    <source>
        <dbReference type="EMBL" id="ROO87150.1"/>
    </source>
</evidence>
<accession>A0A3N1D0W0</accession>
<reference evidence="1 2" key="1">
    <citation type="submission" date="2018-11" db="EMBL/GenBank/DDBJ databases">
        <title>Sequencing the genomes of 1000 actinobacteria strains.</title>
        <authorList>
            <person name="Klenk H.-P."/>
        </authorList>
    </citation>
    <scope>NUCLEOTIDE SEQUENCE [LARGE SCALE GENOMIC DNA]</scope>
    <source>
        <strain evidence="1 2">DSM 44254</strain>
    </source>
</reference>
<name>A0A3N1D0W0_9ACTN</name>
<sequence>MIPPRDEGDGEWEDDDPFSGAEVEAALAEAGAAADREAALGALLHDPWHPAAAAAACLVSARHSGVGFFAGQDEWLAAHRLEPTPELIAAARPVLRRLAPLDDLFRLSLANLDGERFAPVLGELPGPPDGEKAAKSYVKNLRTGGFLTSCGSPPERAAILWCTARAAELLDRPVEVTFRGLAAHVFIPGLP</sequence>
<proteinExistence type="predicted"/>
<dbReference type="RefSeq" id="WP_123666469.1">
    <property type="nucleotide sequence ID" value="NZ_RJKE01000001.1"/>
</dbReference>
<dbReference type="Proteomes" id="UP000272400">
    <property type="component" value="Unassembled WGS sequence"/>
</dbReference>
<evidence type="ECO:0000313" key="2">
    <source>
        <dbReference type="Proteomes" id="UP000272400"/>
    </source>
</evidence>
<gene>
    <name evidence="1" type="ORF">EDD29_4742</name>
</gene>